<dbReference type="Gene3D" id="2.60.40.3690">
    <property type="match status" value="1"/>
</dbReference>
<dbReference type="AlphaFoldDB" id="A0A0A2FB43"/>
<dbReference type="PROSITE" id="PS51257">
    <property type="entry name" value="PROKAR_LIPOPROTEIN"/>
    <property type="match status" value="1"/>
</dbReference>
<feature type="chain" id="PRO_5001998938" evidence="1">
    <location>
        <begin position="25"/>
        <end position="543"/>
    </location>
</feature>
<comment type="caution">
    <text evidence="2">The sequence shown here is derived from an EMBL/GenBank/DDBJ whole genome shotgun (WGS) entry which is preliminary data.</text>
</comment>
<reference evidence="2 3" key="1">
    <citation type="submission" date="2014-08" db="EMBL/GenBank/DDBJ databases">
        <title>Porphyromonas gulae strain:COT-052_OH1451 Genome sequencing.</title>
        <authorList>
            <person name="Wallis C."/>
            <person name="Deusch O."/>
            <person name="O'Flynn C."/>
            <person name="Davis I."/>
            <person name="Jospin G."/>
            <person name="Darling A.E."/>
            <person name="Coil D.A."/>
            <person name="Alexiev A."/>
            <person name="Horsfall A."/>
            <person name="Kirkwood N."/>
            <person name="Harris S."/>
            <person name="Eisen J.A."/>
        </authorList>
    </citation>
    <scope>NUCLEOTIDE SEQUENCE [LARGE SCALE GENOMIC DNA]</scope>
    <source>
        <strain evidence="3">COT-052 OH1451</strain>
    </source>
</reference>
<organism evidence="2 3">
    <name type="scientific">Porphyromonas gulae</name>
    <dbReference type="NCBI Taxonomy" id="111105"/>
    <lineage>
        <taxon>Bacteria</taxon>
        <taxon>Pseudomonadati</taxon>
        <taxon>Bacteroidota</taxon>
        <taxon>Bacteroidia</taxon>
        <taxon>Bacteroidales</taxon>
        <taxon>Porphyromonadaceae</taxon>
        <taxon>Porphyromonas</taxon>
    </lineage>
</organism>
<evidence type="ECO:0000313" key="3">
    <source>
        <dbReference type="Proteomes" id="UP000030130"/>
    </source>
</evidence>
<evidence type="ECO:0000313" key="2">
    <source>
        <dbReference type="EMBL" id="KGN87287.1"/>
    </source>
</evidence>
<dbReference type="Proteomes" id="UP000030130">
    <property type="component" value="Unassembled WGS sequence"/>
</dbReference>
<accession>A0A0A2FB43</accession>
<dbReference type="EMBL" id="JRAI01000015">
    <property type="protein sequence ID" value="KGN87287.1"/>
    <property type="molecule type" value="Genomic_DNA"/>
</dbReference>
<dbReference type="STRING" id="111105.HR09_03195"/>
<sequence length="543" mass="60174">MKRTMKKFQYILLLLLLTSCVADRHEPCPGKMVEVRGSIIASEYPVRIATFNKENAVESLELWVFDEDGCFLERAAANISGQNFTATITASDKKRTIHFIANYNLLNPQTWVGHSQKEMVPSFSVQDDQETIRMWAKKTYDTGIATATDLGQIKLLRNMAKFALYVAEPSQSKLYDVSFSLYNSLNKGTLAPFNPSTGEFVNDYVTEPAGTTFAAPQPFKPAGDNNFFYGFERENSIQTEITCLIVKAKYETPSAAYSYYKIDLVNADKDRYDVIRNHFYKVSILQAKTAGYPSIEGALQGAAANNIALSPEVQVFPSFSDGTGLLTVNSTYMAFVKKEATGYIIASYTPQGSTTAENNKIVVGNVTHINGQAVMGVPVNDGNGKITLTLNQNPPSTGAYITDIVLGITGNPDLKRKVRIVVRNPYSYDLFQANGQAASNNVVNVTLPTGQAKALTIKAKLPEVFNEALLPITFKVFTENFYPANPGMTIGIEGGKTLYKYVLTTMPQNREFQLPFKSNKVESSEDIIVKMNYFYDQRIQVTN</sequence>
<dbReference type="eggNOG" id="ENOG5033WW5">
    <property type="taxonomic scope" value="Bacteria"/>
</dbReference>
<protein>
    <submittedName>
        <fullName evidence="2">Minor protein FimE</fullName>
    </submittedName>
</protein>
<feature type="signal peptide" evidence="1">
    <location>
        <begin position="1"/>
        <end position="24"/>
    </location>
</feature>
<proteinExistence type="predicted"/>
<evidence type="ECO:0000256" key="1">
    <source>
        <dbReference type="SAM" id="SignalP"/>
    </source>
</evidence>
<keyword evidence="1" id="KW-0732">Signal</keyword>
<name>A0A0A2FB43_9PORP</name>
<dbReference type="OrthoDB" id="1090227at2"/>
<gene>
    <name evidence="2" type="ORF">HR08_02495</name>
</gene>